<organism evidence="9 10">
    <name type="scientific">Paenibacillus thiaminolyticus</name>
    <name type="common">Bacillus thiaminolyticus</name>
    <dbReference type="NCBI Taxonomy" id="49283"/>
    <lineage>
        <taxon>Bacteria</taxon>
        <taxon>Bacillati</taxon>
        <taxon>Bacillota</taxon>
        <taxon>Bacilli</taxon>
        <taxon>Bacillales</taxon>
        <taxon>Paenibacillaceae</taxon>
        <taxon>Paenibacillus</taxon>
    </lineage>
</organism>
<feature type="transmembrane region" description="Helical" evidence="7">
    <location>
        <begin position="157"/>
        <end position="176"/>
    </location>
</feature>
<dbReference type="AlphaFoldDB" id="A0A3A3GFL8"/>
<dbReference type="Pfam" id="PF00892">
    <property type="entry name" value="EamA"/>
    <property type="match status" value="2"/>
</dbReference>
<proteinExistence type="inferred from homology"/>
<dbReference type="RefSeq" id="WP_119794692.1">
    <property type="nucleotide sequence ID" value="NZ_QYZD01000015.1"/>
</dbReference>
<feature type="domain" description="EamA" evidence="8">
    <location>
        <begin position="155"/>
        <end position="292"/>
    </location>
</feature>
<dbReference type="OrthoDB" id="9804865at2"/>
<feature type="domain" description="EamA" evidence="8">
    <location>
        <begin position="9"/>
        <end position="144"/>
    </location>
</feature>
<keyword evidence="4 7" id="KW-0812">Transmembrane</keyword>
<evidence type="ECO:0000313" key="9">
    <source>
        <dbReference type="EMBL" id="RJG22601.1"/>
    </source>
</evidence>
<sequence length="304" mass="32605">MKHRKLVSDLCLLFVAFVWGSTFLVVQHAVFVLPPLAFNAVRFAGAALLFGFVALLSRRRRQSSSRSGTRALLLHGALLGVFLFGGYAFQTVGLVYTTTTNAGFITGLSVVLVPFISLWLAKQRLQPATWIAAALALAGLYFLAFNGGAVHWNEGDGYVLLCSFCFALHIAFTGKYAAIHNTVLLVTVQFAVVALAAAGSSFLFEPQLTGAALWGALTETKVIVALLISICISTAFAYWAQTWCQQYTSASRVAVIFAMEPVFAAITGVTFAGETLGLWAIVGCLLILAGMIAAELKWGRHAVQ</sequence>
<keyword evidence="5 7" id="KW-1133">Transmembrane helix</keyword>
<dbReference type="PANTHER" id="PTHR42920">
    <property type="entry name" value="OS03G0707200 PROTEIN-RELATED"/>
    <property type="match status" value="1"/>
</dbReference>
<evidence type="ECO:0000259" key="8">
    <source>
        <dbReference type="Pfam" id="PF00892"/>
    </source>
</evidence>
<dbReference type="GO" id="GO:0005886">
    <property type="term" value="C:plasma membrane"/>
    <property type="evidence" value="ECO:0007669"/>
    <property type="project" value="UniProtKB-SubCell"/>
</dbReference>
<evidence type="ECO:0000256" key="3">
    <source>
        <dbReference type="ARBA" id="ARBA00022475"/>
    </source>
</evidence>
<reference evidence="9 10" key="1">
    <citation type="submission" date="2018-09" db="EMBL/GenBank/DDBJ databases">
        <title>Paenibacillus SK2017-BO5.</title>
        <authorList>
            <person name="Piskunova J.V."/>
            <person name="Dubiley S.A."/>
            <person name="Severinov K.V."/>
        </authorList>
    </citation>
    <scope>NUCLEOTIDE SEQUENCE [LARGE SCALE GENOMIC DNA]</scope>
    <source>
        <strain evidence="9 10">BO5</strain>
    </source>
</reference>
<dbReference type="InterPro" id="IPR051258">
    <property type="entry name" value="Diverse_Substrate_Transporter"/>
</dbReference>
<feature type="transmembrane region" description="Helical" evidence="7">
    <location>
        <begin position="68"/>
        <end position="89"/>
    </location>
</feature>
<protein>
    <submittedName>
        <fullName evidence="9">DMT family transporter</fullName>
    </submittedName>
</protein>
<name>A0A3A3GFL8_PANTH</name>
<evidence type="ECO:0000256" key="5">
    <source>
        <dbReference type="ARBA" id="ARBA00022989"/>
    </source>
</evidence>
<accession>A0A3A3GFL8</accession>
<feature type="transmembrane region" description="Helical" evidence="7">
    <location>
        <begin position="12"/>
        <end position="30"/>
    </location>
</feature>
<comment type="subcellular location">
    <subcellularLocation>
        <location evidence="1">Cell membrane</location>
        <topology evidence="1">Multi-pass membrane protein</topology>
    </subcellularLocation>
</comment>
<evidence type="ECO:0000256" key="7">
    <source>
        <dbReference type="SAM" id="Phobius"/>
    </source>
</evidence>
<feature type="transmembrane region" description="Helical" evidence="7">
    <location>
        <begin position="128"/>
        <end position="145"/>
    </location>
</feature>
<comment type="caution">
    <text evidence="9">The sequence shown here is derived from an EMBL/GenBank/DDBJ whole genome shotgun (WGS) entry which is preliminary data.</text>
</comment>
<dbReference type="EMBL" id="QYZD01000015">
    <property type="protein sequence ID" value="RJG22601.1"/>
    <property type="molecule type" value="Genomic_DNA"/>
</dbReference>
<evidence type="ECO:0000256" key="1">
    <source>
        <dbReference type="ARBA" id="ARBA00004651"/>
    </source>
</evidence>
<evidence type="ECO:0000256" key="4">
    <source>
        <dbReference type="ARBA" id="ARBA00022692"/>
    </source>
</evidence>
<evidence type="ECO:0000256" key="6">
    <source>
        <dbReference type="ARBA" id="ARBA00023136"/>
    </source>
</evidence>
<evidence type="ECO:0000313" key="10">
    <source>
        <dbReference type="Proteomes" id="UP000266177"/>
    </source>
</evidence>
<feature type="transmembrane region" description="Helical" evidence="7">
    <location>
        <begin position="278"/>
        <end position="296"/>
    </location>
</feature>
<feature type="transmembrane region" description="Helical" evidence="7">
    <location>
        <begin position="222"/>
        <end position="241"/>
    </location>
</feature>
<keyword evidence="3" id="KW-1003">Cell membrane</keyword>
<dbReference type="InterPro" id="IPR037185">
    <property type="entry name" value="EmrE-like"/>
</dbReference>
<evidence type="ECO:0000256" key="2">
    <source>
        <dbReference type="ARBA" id="ARBA00007362"/>
    </source>
</evidence>
<dbReference type="Proteomes" id="UP000266177">
    <property type="component" value="Unassembled WGS sequence"/>
</dbReference>
<dbReference type="PANTHER" id="PTHR42920:SF5">
    <property type="entry name" value="EAMA DOMAIN-CONTAINING PROTEIN"/>
    <property type="match status" value="1"/>
</dbReference>
<keyword evidence="6 7" id="KW-0472">Membrane</keyword>
<feature type="transmembrane region" description="Helical" evidence="7">
    <location>
        <begin position="36"/>
        <end position="56"/>
    </location>
</feature>
<feature type="transmembrane region" description="Helical" evidence="7">
    <location>
        <begin position="101"/>
        <end position="121"/>
    </location>
</feature>
<dbReference type="SUPFAM" id="SSF103481">
    <property type="entry name" value="Multidrug resistance efflux transporter EmrE"/>
    <property type="match status" value="2"/>
</dbReference>
<dbReference type="InterPro" id="IPR000620">
    <property type="entry name" value="EamA_dom"/>
</dbReference>
<feature type="transmembrane region" description="Helical" evidence="7">
    <location>
        <begin position="253"/>
        <end position="272"/>
    </location>
</feature>
<comment type="similarity">
    <text evidence="2">Belongs to the EamA transporter family.</text>
</comment>
<gene>
    <name evidence="9" type="ORF">DQX05_16760</name>
</gene>
<feature type="transmembrane region" description="Helical" evidence="7">
    <location>
        <begin position="183"/>
        <end position="202"/>
    </location>
</feature>